<proteinExistence type="predicted"/>
<evidence type="ECO:0000313" key="1">
    <source>
        <dbReference type="EMBL" id="JAD99529.1"/>
    </source>
</evidence>
<reference evidence="1" key="1">
    <citation type="submission" date="2014-09" db="EMBL/GenBank/DDBJ databases">
        <authorList>
            <person name="Magalhaes I.L.F."/>
            <person name="Oliveira U."/>
            <person name="Santos F.R."/>
            <person name="Vidigal T.H.D.A."/>
            <person name="Brescovit A.D."/>
            <person name="Santos A.J."/>
        </authorList>
    </citation>
    <scope>NUCLEOTIDE SEQUENCE</scope>
    <source>
        <tissue evidence="1">Shoot tissue taken approximately 20 cm above the soil surface</tissue>
    </source>
</reference>
<dbReference type="EMBL" id="GBRH01198366">
    <property type="protein sequence ID" value="JAD99529.1"/>
    <property type="molecule type" value="Transcribed_RNA"/>
</dbReference>
<protein>
    <submittedName>
        <fullName evidence="1">Uncharacterized protein</fullName>
    </submittedName>
</protein>
<name>A0A0A9EFK2_ARUDO</name>
<accession>A0A0A9EFK2</accession>
<reference evidence="1" key="2">
    <citation type="journal article" date="2015" name="Data Brief">
        <title>Shoot transcriptome of the giant reed, Arundo donax.</title>
        <authorList>
            <person name="Barrero R.A."/>
            <person name="Guerrero F.D."/>
            <person name="Moolhuijzen P."/>
            <person name="Goolsby J.A."/>
            <person name="Tidwell J."/>
            <person name="Bellgard S.E."/>
            <person name="Bellgard M.I."/>
        </authorList>
    </citation>
    <scope>NUCLEOTIDE SEQUENCE</scope>
    <source>
        <tissue evidence="1">Shoot tissue taken approximately 20 cm above the soil surface</tissue>
    </source>
</reference>
<organism evidence="1">
    <name type="scientific">Arundo donax</name>
    <name type="common">Giant reed</name>
    <name type="synonym">Donax arundinaceus</name>
    <dbReference type="NCBI Taxonomy" id="35708"/>
    <lineage>
        <taxon>Eukaryota</taxon>
        <taxon>Viridiplantae</taxon>
        <taxon>Streptophyta</taxon>
        <taxon>Embryophyta</taxon>
        <taxon>Tracheophyta</taxon>
        <taxon>Spermatophyta</taxon>
        <taxon>Magnoliopsida</taxon>
        <taxon>Liliopsida</taxon>
        <taxon>Poales</taxon>
        <taxon>Poaceae</taxon>
        <taxon>PACMAD clade</taxon>
        <taxon>Arundinoideae</taxon>
        <taxon>Arundineae</taxon>
        <taxon>Arundo</taxon>
    </lineage>
</organism>
<dbReference type="AlphaFoldDB" id="A0A0A9EFK2"/>
<sequence length="28" mass="3246">MLRFRIQNALFSVHDTSHDKPRYGPTTG</sequence>